<dbReference type="InterPro" id="IPR055217">
    <property type="entry name" value="TPR_EMC2"/>
</dbReference>
<protein>
    <recommendedName>
        <fullName evidence="5">ER membrane protein complex subunit 2</fullName>
    </recommendedName>
</protein>
<evidence type="ECO:0000256" key="1">
    <source>
        <dbReference type="ARBA" id="ARBA00010361"/>
    </source>
</evidence>
<organism evidence="7 8">
    <name type="scientific">Strongylocentrotus purpuratus</name>
    <name type="common">Purple sea urchin</name>
    <dbReference type="NCBI Taxonomy" id="7668"/>
    <lineage>
        <taxon>Eukaryota</taxon>
        <taxon>Metazoa</taxon>
        <taxon>Echinodermata</taxon>
        <taxon>Eleutherozoa</taxon>
        <taxon>Echinozoa</taxon>
        <taxon>Echinoidea</taxon>
        <taxon>Euechinoidea</taxon>
        <taxon>Echinacea</taxon>
        <taxon>Camarodonta</taxon>
        <taxon>Echinidea</taxon>
        <taxon>Strongylocentrotidae</taxon>
        <taxon>Strongylocentrotus</taxon>
    </lineage>
</organism>
<dbReference type="SMART" id="SM00028">
    <property type="entry name" value="TPR"/>
    <property type="match status" value="2"/>
</dbReference>
<dbReference type="Proteomes" id="UP000007110">
    <property type="component" value="Unassembled WGS sequence"/>
</dbReference>
<comment type="function">
    <text evidence="5">Part of the endoplasmic reticulum membrane protein complex (EMC) that enables the energy-independent insertion into endoplasmic reticulum membranes of newly synthesized membrane proteins.</text>
</comment>
<dbReference type="PANTHER" id="PTHR12760">
    <property type="entry name" value="TETRATRICOPEPTIDE REPEAT PROTEIN"/>
    <property type="match status" value="1"/>
</dbReference>
<feature type="domain" description="EMC2 TPR-like" evidence="6">
    <location>
        <begin position="78"/>
        <end position="194"/>
    </location>
</feature>
<keyword evidence="5" id="KW-0472">Membrane</keyword>
<dbReference type="Gene3D" id="1.25.40.10">
    <property type="entry name" value="Tetratricopeptide repeat domain"/>
    <property type="match status" value="1"/>
</dbReference>
<dbReference type="InterPro" id="IPR011990">
    <property type="entry name" value="TPR-like_helical_dom_sf"/>
</dbReference>
<dbReference type="InParanoid" id="A0A7M7HMP5"/>
<evidence type="ECO:0000256" key="3">
    <source>
        <dbReference type="ARBA" id="ARBA00022803"/>
    </source>
</evidence>
<evidence type="ECO:0000256" key="5">
    <source>
        <dbReference type="RuleBase" id="RU367091"/>
    </source>
</evidence>
<dbReference type="PROSITE" id="PS50005">
    <property type="entry name" value="TPR"/>
    <property type="match status" value="1"/>
</dbReference>
<dbReference type="AlphaFoldDB" id="A0A7M7HMP5"/>
<reference evidence="8" key="1">
    <citation type="submission" date="2015-02" db="EMBL/GenBank/DDBJ databases">
        <title>Genome sequencing for Strongylocentrotus purpuratus.</title>
        <authorList>
            <person name="Murali S."/>
            <person name="Liu Y."/>
            <person name="Vee V."/>
            <person name="English A."/>
            <person name="Wang M."/>
            <person name="Skinner E."/>
            <person name="Han Y."/>
            <person name="Muzny D.M."/>
            <person name="Worley K.C."/>
            <person name="Gibbs R.A."/>
        </authorList>
    </citation>
    <scope>NUCLEOTIDE SEQUENCE</scope>
</reference>
<comment type="subunit">
    <text evidence="5">Component of the ER membrane protein complex (EMC).</text>
</comment>
<accession>A0A7M7HMP5</accession>
<dbReference type="FunFam" id="1.25.40.10:FF:000478">
    <property type="entry name" value="GG16802"/>
    <property type="match status" value="1"/>
</dbReference>
<evidence type="ECO:0000256" key="4">
    <source>
        <dbReference type="PROSITE-ProRule" id="PRU00339"/>
    </source>
</evidence>
<dbReference type="InterPro" id="IPR019734">
    <property type="entry name" value="TPR_rpt"/>
</dbReference>
<evidence type="ECO:0000313" key="7">
    <source>
        <dbReference type="EnsemblMetazoa" id="XP_011672632"/>
    </source>
</evidence>
<keyword evidence="2" id="KW-0677">Repeat</keyword>
<dbReference type="SUPFAM" id="SSF48452">
    <property type="entry name" value="TPR-like"/>
    <property type="match status" value="1"/>
</dbReference>
<comment type="subcellular location">
    <subcellularLocation>
        <location evidence="5">Endoplasmic reticulum membrane</location>
        <topology evidence="5">Peripheral membrane protein</topology>
        <orientation evidence="5">Cytoplasmic side</orientation>
    </subcellularLocation>
</comment>
<dbReference type="RefSeq" id="XP_011672632.1">
    <property type="nucleotide sequence ID" value="XM_011674330.2"/>
</dbReference>
<dbReference type="OMA" id="MSDQEGW"/>
<comment type="similarity">
    <text evidence="1 5">Belongs to the EMC2 family.</text>
</comment>
<evidence type="ECO:0000256" key="2">
    <source>
        <dbReference type="ARBA" id="ARBA00022737"/>
    </source>
</evidence>
<dbReference type="GeneID" id="581413"/>
<dbReference type="CTD" id="9694"/>
<proteinExistence type="inferred from homology"/>
<keyword evidence="8" id="KW-1185">Reference proteome</keyword>
<dbReference type="EnsemblMetazoa" id="XM_011674330">
    <property type="protein sequence ID" value="XP_011672632"/>
    <property type="gene ID" value="LOC581413"/>
</dbReference>
<keyword evidence="5" id="KW-0256">Endoplasmic reticulum</keyword>
<dbReference type="InterPro" id="IPR039856">
    <property type="entry name" value="EMC2-like"/>
</dbReference>
<dbReference type="OrthoDB" id="124397at2759"/>
<sequence length="291" mass="33499">MATSMDWQEARDKLKKWREENTRNSIETVELGQYLLENYRRRLGDEVWTIYEQVCIAALDCGDQDLATDIIDTVEHNFPSSIRGKRLEGLQLESLGEYEAAEEHYEILLKEDPANAMVRKRLIALLKGQNRLGEAIKELNAYLQKFMSDHEAWMELADLYISEQNYNKAIFCFEELIMSNPHNHLYHQKYAEIQYTQGGTECMEIARKYFAHAVKLNGNNMRALYGMFMAATNIASSPKASGKIKKDNMKYASWAAQQIAYKYKVAQGKDTGSKMKHLETMLDCLQIAPAP</sequence>
<feature type="repeat" description="TPR" evidence="4">
    <location>
        <begin position="150"/>
        <end position="183"/>
    </location>
</feature>
<dbReference type="FunCoup" id="A0A7M7HMP5">
    <property type="interactions" value="1469"/>
</dbReference>
<name>A0A7M7HMP5_STRPU</name>
<dbReference type="Pfam" id="PF22890">
    <property type="entry name" value="TPR_EMC2"/>
    <property type="match status" value="1"/>
</dbReference>
<reference evidence="7" key="2">
    <citation type="submission" date="2021-01" db="UniProtKB">
        <authorList>
            <consortium name="EnsemblMetazoa"/>
        </authorList>
    </citation>
    <scope>IDENTIFICATION</scope>
</reference>
<evidence type="ECO:0000259" key="6">
    <source>
        <dbReference type="Pfam" id="PF22890"/>
    </source>
</evidence>
<keyword evidence="3 4" id="KW-0802">TPR repeat</keyword>
<dbReference type="GO" id="GO:0072546">
    <property type="term" value="C:EMC complex"/>
    <property type="evidence" value="ECO:0000318"/>
    <property type="project" value="GO_Central"/>
</dbReference>
<evidence type="ECO:0000313" key="8">
    <source>
        <dbReference type="Proteomes" id="UP000007110"/>
    </source>
</evidence>
<dbReference type="KEGG" id="spu:581413"/>